<keyword evidence="1" id="KW-0472">Membrane</keyword>
<reference evidence="4" key="1">
    <citation type="submission" date="2022-08" db="EMBL/GenBank/DDBJ databases">
        <authorList>
            <person name="Gutierrez-Valencia J."/>
        </authorList>
    </citation>
    <scope>NUCLEOTIDE SEQUENCE</scope>
</reference>
<evidence type="ECO:0000259" key="3">
    <source>
        <dbReference type="PROSITE" id="PS51782"/>
    </source>
</evidence>
<evidence type="ECO:0000313" key="5">
    <source>
        <dbReference type="Proteomes" id="UP001154282"/>
    </source>
</evidence>
<keyword evidence="1" id="KW-0812">Transmembrane</keyword>
<dbReference type="Gene3D" id="1.10.510.10">
    <property type="entry name" value="Transferase(Phosphotransferase) domain 1"/>
    <property type="match status" value="1"/>
</dbReference>
<dbReference type="PROSITE" id="PS51782">
    <property type="entry name" value="LYSM"/>
    <property type="match status" value="1"/>
</dbReference>
<dbReference type="PROSITE" id="PS50011">
    <property type="entry name" value="PROTEIN_KINASE_DOM"/>
    <property type="match status" value="1"/>
</dbReference>
<dbReference type="GO" id="GO:0005524">
    <property type="term" value="F:ATP binding"/>
    <property type="evidence" value="ECO:0007669"/>
    <property type="project" value="InterPro"/>
</dbReference>
<dbReference type="CDD" id="cd00118">
    <property type="entry name" value="LysM"/>
    <property type="match status" value="1"/>
</dbReference>
<dbReference type="InterPro" id="IPR056562">
    <property type="entry name" value="LysM2_CERK1_LYK3_4_5"/>
</dbReference>
<dbReference type="Pfam" id="PF23446">
    <property type="entry name" value="LysM1_NFP_LYK"/>
    <property type="match status" value="1"/>
</dbReference>
<feature type="domain" description="Protein kinase" evidence="2">
    <location>
        <begin position="421"/>
        <end position="685"/>
    </location>
</feature>
<dbReference type="InterPro" id="IPR018392">
    <property type="entry name" value="LysM"/>
</dbReference>
<dbReference type="Proteomes" id="UP001154282">
    <property type="component" value="Unassembled WGS sequence"/>
</dbReference>
<feature type="domain" description="LysM" evidence="3">
    <location>
        <begin position="255"/>
        <end position="299"/>
    </location>
</feature>
<accession>A0AAV0IJS7</accession>
<dbReference type="PANTHER" id="PTHR45927:SF10">
    <property type="entry name" value="LYSM-DOMAIN RECEPTOR-LIKE KINASE"/>
    <property type="match status" value="1"/>
</dbReference>
<name>A0AAV0IJS7_9ROSI</name>
<organism evidence="4 5">
    <name type="scientific">Linum tenue</name>
    <dbReference type="NCBI Taxonomy" id="586396"/>
    <lineage>
        <taxon>Eukaryota</taxon>
        <taxon>Viridiplantae</taxon>
        <taxon>Streptophyta</taxon>
        <taxon>Embryophyta</taxon>
        <taxon>Tracheophyta</taxon>
        <taxon>Spermatophyta</taxon>
        <taxon>Magnoliopsida</taxon>
        <taxon>eudicotyledons</taxon>
        <taxon>Gunneridae</taxon>
        <taxon>Pentapetalae</taxon>
        <taxon>rosids</taxon>
        <taxon>fabids</taxon>
        <taxon>Malpighiales</taxon>
        <taxon>Linaceae</taxon>
        <taxon>Linum</taxon>
    </lineage>
</organism>
<dbReference type="EMBL" id="CAMGYJ010000004">
    <property type="protein sequence ID" value="CAI0397384.1"/>
    <property type="molecule type" value="Genomic_DNA"/>
</dbReference>
<dbReference type="Gene3D" id="3.10.350.10">
    <property type="entry name" value="LysM domain"/>
    <property type="match status" value="1"/>
</dbReference>
<gene>
    <name evidence="4" type="ORF">LITE_LOCUS9520</name>
</gene>
<proteinExistence type="predicted"/>
<dbReference type="InterPro" id="IPR011009">
    <property type="entry name" value="Kinase-like_dom_sf"/>
</dbReference>
<dbReference type="PANTHER" id="PTHR45927">
    <property type="entry name" value="LYSM-DOMAIN RECEPTOR-LIKE KINASE-RELATED"/>
    <property type="match status" value="1"/>
</dbReference>
<dbReference type="Pfam" id="PF23472">
    <property type="entry name" value="LysM2_CERK1_LYK3_4_5"/>
    <property type="match status" value="1"/>
</dbReference>
<dbReference type="SUPFAM" id="SSF56112">
    <property type="entry name" value="Protein kinase-like (PK-like)"/>
    <property type="match status" value="1"/>
</dbReference>
<evidence type="ECO:0000313" key="4">
    <source>
        <dbReference type="EMBL" id="CAI0397384.1"/>
    </source>
</evidence>
<feature type="transmembrane region" description="Helical" evidence="1">
    <location>
        <begin position="57"/>
        <end position="76"/>
    </location>
</feature>
<dbReference type="GO" id="GO:0004672">
    <property type="term" value="F:protein kinase activity"/>
    <property type="evidence" value="ECO:0007669"/>
    <property type="project" value="InterPro"/>
</dbReference>
<feature type="transmembrane region" description="Helical" evidence="1">
    <location>
        <begin position="345"/>
        <end position="368"/>
    </location>
</feature>
<dbReference type="SUPFAM" id="SSF54106">
    <property type="entry name" value="LysM domain"/>
    <property type="match status" value="1"/>
</dbReference>
<dbReference type="Pfam" id="PF07714">
    <property type="entry name" value="PK_Tyr_Ser-Thr"/>
    <property type="match status" value="1"/>
</dbReference>
<dbReference type="InterPro" id="IPR056561">
    <property type="entry name" value="NFP_LYK_LysM1"/>
</dbReference>
<dbReference type="InterPro" id="IPR001245">
    <property type="entry name" value="Ser-Thr/Tyr_kinase_cat_dom"/>
</dbReference>
<evidence type="ECO:0000259" key="2">
    <source>
        <dbReference type="PROSITE" id="PS50011"/>
    </source>
</evidence>
<dbReference type="GO" id="GO:0005886">
    <property type="term" value="C:plasma membrane"/>
    <property type="evidence" value="ECO:0007669"/>
    <property type="project" value="UniProtKB-ARBA"/>
</dbReference>
<dbReference type="InterPro" id="IPR052611">
    <property type="entry name" value="Plant_RLK_LysM"/>
</dbReference>
<dbReference type="InterPro" id="IPR056563">
    <property type="entry name" value="LysM3_LYK4_5"/>
</dbReference>
<protein>
    <submittedName>
        <fullName evidence="4">Uncharacterized protein</fullName>
    </submittedName>
</protein>
<dbReference type="InterPro" id="IPR000719">
    <property type="entry name" value="Prot_kinase_dom"/>
</dbReference>
<dbReference type="AlphaFoldDB" id="A0AAV0IJS7"/>
<sequence>MAFSGRPYSRVFSPVSLTKYDVRRSVNISAPTAKKRQDIPLLYHCSFHTETANAATSLSPTMSLLWFLILLGLFSFNSPTASAQQHYDASDCAAPNSTAPGSRYTCNTTSSSSSSASCSTFLIFRANQQFRTLASISELLSSSVDSLQRLNSGVASSVEVLEPGREVFVPVQCSCSGQYFQSEWVTYAAPSNKTSIADVACSVFESLVTYSTIMEANGFDTDHVVAGTAIHLPLKCACPDHHGDNSTNGGSNYLVTYPVFEGDVLTEIDDKFGISAEDLFRVNGLDPWPTIYPNTTLLIPLKESSVRINMTSHSSSPPPPAPVFLPTIIVERRSSRNNTRLKRSFYIAVSVIGFFILVAAVFAFGMYMSGRKKEKIQKLLSFNTSVSQLTCSTPKSSATGLTPCLSPDLLVGIKYSLRSYSIDELRIGTNDFSDENKIGDEGYKGLIDDVEVMVKPLMFDDTRQVVDIHSRINHINIVALLGVCYDHGDDSCIVLELPSNGCLRNCLANPSSHLRWNRRTQIAFDVATGLHYLHYCIFPSYAHMSVNTRNIFVTSNWRAKLTNIRTNPSSGQSPSHKGWLPPEYNGSASDKVDIFAFGVVLLELISGREDTDGTSFKESLGFLGGGAGEGGCFEQLRSFVDPCLEGNYPLAEALCLSVLAKACVEDDPLHRPSMDDILKVLVRMV</sequence>
<keyword evidence="5" id="KW-1185">Reference proteome</keyword>
<dbReference type="Gene3D" id="3.30.200.20">
    <property type="entry name" value="Phosphorylase Kinase, domain 1"/>
    <property type="match status" value="1"/>
</dbReference>
<dbReference type="Pfam" id="PF23473">
    <property type="entry name" value="LysM3_LYK4_5"/>
    <property type="match status" value="1"/>
</dbReference>
<keyword evidence="1" id="KW-1133">Transmembrane helix</keyword>
<dbReference type="InterPro" id="IPR036779">
    <property type="entry name" value="LysM_dom_sf"/>
</dbReference>
<evidence type="ECO:0000256" key="1">
    <source>
        <dbReference type="SAM" id="Phobius"/>
    </source>
</evidence>
<comment type="caution">
    <text evidence="4">The sequence shown here is derived from an EMBL/GenBank/DDBJ whole genome shotgun (WGS) entry which is preliminary data.</text>
</comment>